<dbReference type="OrthoDB" id="5277092at2759"/>
<dbReference type="EMBL" id="LUEZ02000055">
    <property type="protein sequence ID" value="RDB20976.1"/>
    <property type="molecule type" value="Genomic_DNA"/>
</dbReference>
<dbReference type="Proteomes" id="UP000076154">
    <property type="component" value="Unassembled WGS sequence"/>
</dbReference>
<evidence type="ECO:0000313" key="1">
    <source>
        <dbReference type="EMBL" id="RDB20976.1"/>
    </source>
</evidence>
<reference evidence="1" key="1">
    <citation type="submission" date="2018-04" db="EMBL/GenBank/DDBJ databases">
        <title>Whole genome sequencing of Hypsizygus marmoreus.</title>
        <authorList>
            <person name="Choi I.-G."/>
            <person name="Min B."/>
            <person name="Kim J.-G."/>
            <person name="Kim S."/>
            <person name="Oh Y.-L."/>
            <person name="Kong W.-S."/>
            <person name="Park H."/>
            <person name="Jeong J."/>
            <person name="Song E.-S."/>
        </authorList>
    </citation>
    <scope>NUCLEOTIDE SEQUENCE [LARGE SCALE GENOMIC DNA]</scope>
    <source>
        <strain evidence="1">51987-8</strain>
    </source>
</reference>
<accession>A0A369JQC5</accession>
<keyword evidence="2" id="KW-1185">Reference proteome</keyword>
<name>A0A369JQC5_HYPMA</name>
<dbReference type="InParanoid" id="A0A369JQC5"/>
<comment type="caution">
    <text evidence="1">The sequence shown here is derived from an EMBL/GenBank/DDBJ whole genome shotgun (WGS) entry which is preliminary data.</text>
</comment>
<sequence>MFAQAKTGAAPKDASSILKAFIAHDPQAEYTFDSERNSPQSEICRKAGPGRERECIDLQMNSKRLFQAMQDLGFFCALPIDPGRTYMECRPMPK</sequence>
<protein>
    <submittedName>
        <fullName evidence="1">Uncharacterized protein</fullName>
    </submittedName>
</protein>
<dbReference type="AlphaFoldDB" id="A0A369JQC5"/>
<organism evidence="1 2">
    <name type="scientific">Hypsizygus marmoreus</name>
    <name type="common">White beech mushroom</name>
    <name type="synonym">Agaricus marmoreus</name>
    <dbReference type="NCBI Taxonomy" id="39966"/>
    <lineage>
        <taxon>Eukaryota</taxon>
        <taxon>Fungi</taxon>
        <taxon>Dikarya</taxon>
        <taxon>Basidiomycota</taxon>
        <taxon>Agaricomycotina</taxon>
        <taxon>Agaricomycetes</taxon>
        <taxon>Agaricomycetidae</taxon>
        <taxon>Agaricales</taxon>
        <taxon>Tricholomatineae</taxon>
        <taxon>Lyophyllaceae</taxon>
        <taxon>Hypsizygus</taxon>
    </lineage>
</organism>
<evidence type="ECO:0000313" key="2">
    <source>
        <dbReference type="Proteomes" id="UP000076154"/>
    </source>
</evidence>
<gene>
    <name evidence="1" type="ORF">Hypma_011440</name>
</gene>
<proteinExistence type="predicted"/>